<sequence length="117" mass="13000">MILVWFGKSGAKLQWKSAEGAESKAKTKIKIENETVKIWIKKYRIGIRIKNVTGIKIENIMGIKIESGKALGLTRVGCAHRAAFTVAWKHIVRWQSGSPVRFTAVTPAHVAGGEPRY</sequence>
<gene>
    <name evidence="1" type="ORF">EVAR_9312_1</name>
</gene>
<reference evidence="1 2" key="1">
    <citation type="journal article" date="2019" name="Commun. Biol.">
        <title>The bagworm genome reveals a unique fibroin gene that provides high tensile strength.</title>
        <authorList>
            <person name="Kono N."/>
            <person name="Nakamura H."/>
            <person name="Ohtoshi R."/>
            <person name="Tomita M."/>
            <person name="Numata K."/>
            <person name="Arakawa K."/>
        </authorList>
    </citation>
    <scope>NUCLEOTIDE SEQUENCE [LARGE SCALE GENOMIC DNA]</scope>
</reference>
<protein>
    <submittedName>
        <fullName evidence="1">Uncharacterized protein</fullName>
    </submittedName>
</protein>
<accession>A0A4C1TMN5</accession>
<name>A0A4C1TMN5_EUMVA</name>
<proteinExistence type="predicted"/>
<keyword evidence="2" id="KW-1185">Reference proteome</keyword>
<evidence type="ECO:0000313" key="2">
    <source>
        <dbReference type="Proteomes" id="UP000299102"/>
    </source>
</evidence>
<organism evidence="1 2">
    <name type="scientific">Eumeta variegata</name>
    <name type="common">Bagworm moth</name>
    <name type="synonym">Eumeta japonica</name>
    <dbReference type="NCBI Taxonomy" id="151549"/>
    <lineage>
        <taxon>Eukaryota</taxon>
        <taxon>Metazoa</taxon>
        <taxon>Ecdysozoa</taxon>
        <taxon>Arthropoda</taxon>
        <taxon>Hexapoda</taxon>
        <taxon>Insecta</taxon>
        <taxon>Pterygota</taxon>
        <taxon>Neoptera</taxon>
        <taxon>Endopterygota</taxon>
        <taxon>Lepidoptera</taxon>
        <taxon>Glossata</taxon>
        <taxon>Ditrysia</taxon>
        <taxon>Tineoidea</taxon>
        <taxon>Psychidae</taxon>
        <taxon>Oiketicinae</taxon>
        <taxon>Eumeta</taxon>
    </lineage>
</organism>
<comment type="caution">
    <text evidence="1">The sequence shown here is derived from an EMBL/GenBank/DDBJ whole genome shotgun (WGS) entry which is preliminary data.</text>
</comment>
<dbReference type="Proteomes" id="UP000299102">
    <property type="component" value="Unassembled WGS sequence"/>
</dbReference>
<dbReference type="EMBL" id="BGZK01000072">
    <property type="protein sequence ID" value="GBP15536.1"/>
    <property type="molecule type" value="Genomic_DNA"/>
</dbReference>
<dbReference type="AlphaFoldDB" id="A0A4C1TMN5"/>
<evidence type="ECO:0000313" key="1">
    <source>
        <dbReference type="EMBL" id="GBP15536.1"/>
    </source>
</evidence>